<dbReference type="InterPro" id="IPR012910">
    <property type="entry name" value="Plug_dom"/>
</dbReference>
<dbReference type="InterPro" id="IPR037066">
    <property type="entry name" value="Plug_dom_sf"/>
</dbReference>
<dbReference type="SUPFAM" id="SSF56935">
    <property type="entry name" value="Porins"/>
    <property type="match status" value="1"/>
</dbReference>
<dbReference type="AlphaFoldDB" id="A0A2G8T763"/>
<evidence type="ECO:0000259" key="13">
    <source>
        <dbReference type="Pfam" id="PF07715"/>
    </source>
</evidence>
<evidence type="ECO:0000256" key="1">
    <source>
        <dbReference type="ARBA" id="ARBA00004571"/>
    </source>
</evidence>
<dbReference type="EMBL" id="PDOB01000001">
    <property type="protein sequence ID" value="PIL41842.1"/>
    <property type="molecule type" value="Genomic_DNA"/>
</dbReference>
<dbReference type="PROSITE" id="PS52016">
    <property type="entry name" value="TONB_DEPENDENT_REC_3"/>
    <property type="match status" value="1"/>
</dbReference>
<sequence length="683" mass="74118">MPSVQISGPGSVALRRDSSVAKIVVARGDIVQFGDSNLADVLKRQPGISVTDGEVRMRGLGAGYTHILINGDPAPQGFSIASISPDMVERIEILRSATAEQGTQAIAGSINLVLRKVVAKAAREAKAGAALERGRTSPTASLQFGDRAGALSYTFGATLARRAFDFPQQIDEDMRAAGGAPIALRRFDRYNRGNDDRLDLAPRLTWAFENGDAVTWQNLIGLSRVDSHSGEREDTLFGAPSAFPDNRAALRSRVSSLRSDVGWTHRIGEDGKLTAKAVFNGSRRRSAYVFDGAGPDGVRALLRAVDSSVDEDSVGISGKFTAPLGANHALGIGWDGALVTRGEARLQTDSRLSQSAAVVLDQDYTARVQRMALFAQDEWQMSPQLQSYLGLRWEGVRSATDGKDFDRVANRYSVFSPSAQLLWKLPARPKDQVRLALARTYKAPLTRYLVPRRYTMNNNNSAANPDEEGNAALRPELSWGLDLAYETYFGVGGMASVSGFARRIGDVTLRRLYLDGAAWVARPENAGAARTHGIELDLKMPLRWWLPASALELRANLTRAWSRLDAVAGPYNRLADQTPFSANVGLDYRPGGHWSAGFNATYQGAATTTSSIEMSSYRAAQCVLDIYAVWQINARTKLRMSAANLPPQDRRSAEFYASAGGSLRRTSTAEGAALARLVLEQSF</sequence>
<evidence type="ECO:0000259" key="12">
    <source>
        <dbReference type="Pfam" id="PF00593"/>
    </source>
</evidence>
<dbReference type="InterPro" id="IPR039426">
    <property type="entry name" value="TonB-dep_rcpt-like"/>
</dbReference>
<evidence type="ECO:0000313" key="14">
    <source>
        <dbReference type="EMBL" id="PIL41842.1"/>
    </source>
</evidence>
<keyword evidence="7 10" id="KW-0472">Membrane</keyword>
<keyword evidence="6 11" id="KW-0798">TonB box</keyword>
<evidence type="ECO:0000256" key="7">
    <source>
        <dbReference type="ARBA" id="ARBA00023136"/>
    </source>
</evidence>
<accession>A0A2G8T763</accession>
<protein>
    <submittedName>
        <fullName evidence="14">TonB-dependent receptor</fullName>
    </submittedName>
</protein>
<dbReference type="CDD" id="cd01347">
    <property type="entry name" value="ligand_gated_channel"/>
    <property type="match status" value="1"/>
</dbReference>
<evidence type="ECO:0000256" key="10">
    <source>
        <dbReference type="PROSITE-ProRule" id="PRU01360"/>
    </source>
</evidence>
<keyword evidence="9 10" id="KW-0998">Cell outer membrane</keyword>
<comment type="similarity">
    <text evidence="2 10 11">Belongs to the TonB-dependent receptor family.</text>
</comment>
<evidence type="ECO:0000256" key="2">
    <source>
        <dbReference type="ARBA" id="ARBA00009810"/>
    </source>
</evidence>
<dbReference type="Gene3D" id="2.170.130.10">
    <property type="entry name" value="TonB-dependent receptor, plug domain"/>
    <property type="match status" value="1"/>
</dbReference>
<dbReference type="GO" id="GO:0009279">
    <property type="term" value="C:cell outer membrane"/>
    <property type="evidence" value="ECO:0007669"/>
    <property type="project" value="UniProtKB-SubCell"/>
</dbReference>
<dbReference type="Gene3D" id="2.40.170.20">
    <property type="entry name" value="TonB-dependent receptor, beta-barrel domain"/>
    <property type="match status" value="1"/>
</dbReference>
<comment type="subcellular location">
    <subcellularLocation>
        <location evidence="1 10">Cell outer membrane</location>
        <topology evidence="1 10">Multi-pass membrane protein</topology>
    </subcellularLocation>
</comment>
<keyword evidence="3 10" id="KW-0813">Transport</keyword>
<evidence type="ECO:0000256" key="9">
    <source>
        <dbReference type="ARBA" id="ARBA00023237"/>
    </source>
</evidence>
<comment type="caution">
    <text evidence="14">The sequence shown here is derived from an EMBL/GenBank/DDBJ whole genome shotgun (WGS) entry which is preliminary data.</text>
</comment>
<dbReference type="Proteomes" id="UP000228593">
    <property type="component" value="Unassembled WGS sequence"/>
</dbReference>
<reference evidence="14 15" key="1">
    <citation type="submission" date="2017-10" db="EMBL/GenBank/DDBJ databases">
        <title>Massilia psychrophilum sp. nov., a novel purple-pigmented bacterium isolated from Tianshan glacier, Xinjiang Municipality, China.</title>
        <authorList>
            <person name="Wang H."/>
        </authorList>
    </citation>
    <scope>NUCLEOTIDE SEQUENCE [LARGE SCALE GENOMIC DNA]</scope>
    <source>
        <strain evidence="14 15">JCM 30813</strain>
    </source>
</reference>
<organism evidence="14 15">
    <name type="scientific">Massilia psychrophila</name>
    <dbReference type="NCBI Taxonomy" id="1603353"/>
    <lineage>
        <taxon>Bacteria</taxon>
        <taxon>Pseudomonadati</taxon>
        <taxon>Pseudomonadota</taxon>
        <taxon>Betaproteobacteria</taxon>
        <taxon>Burkholderiales</taxon>
        <taxon>Oxalobacteraceae</taxon>
        <taxon>Telluria group</taxon>
        <taxon>Massilia</taxon>
    </lineage>
</organism>
<dbReference type="PANTHER" id="PTHR40980:SF4">
    <property type="entry name" value="TONB-DEPENDENT RECEPTOR-LIKE BETA-BARREL DOMAIN-CONTAINING PROTEIN"/>
    <property type="match status" value="1"/>
</dbReference>
<evidence type="ECO:0000256" key="8">
    <source>
        <dbReference type="ARBA" id="ARBA00023170"/>
    </source>
</evidence>
<evidence type="ECO:0000256" key="11">
    <source>
        <dbReference type="RuleBase" id="RU003357"/>
    </source>
</evidence>
<evidence type="ECO:0000256" key="3">
    <source>
        <dbReference type="ARBA" id="ARBA00022448"/>
    </source>
</evidence>
<evidence type="ECO:0000313" key="15">
    <source>
        <dbReference type="Proteomes" id="UP000228593"/>
    </source>
</evidence>
<dbReference type="Pfam" id="PF00593">
    <property type="entry name" value="TonB_dep_Rec_b-barrel"/>
    <property type="match status" value="1"/>
</dbReference>
<feature type="domain" description="TonB-dependent receptor plug" evidence="13">
    <location>
        <begin position="16"/>
        <end position="108"/>
    </location>
</feature>
<evidence type="ECO:0000256" key="4">
    <source>
        <dbReference type="ARBA" id="ARBA00022452"/>
    </source>
</evidence>
<proteinExistence type="inferred from homology"/>
<keyword evidence="15" id="KW-1185">Reference proteome</keyword>
<name>A0A2G8T763_9BURK</name>
<evidence type="ECO:0000256" key="6">
    <source>
        <dbReference type="ARBA" id="ARBA00023077"/>
    </source>
</evidence>
<keyword evidence="4 10" id="KW-1134">Transmembrane beta strand</keyword>
<dbReference type="Pfam" id="PF07715">
    <property type="entry name" value="Plug"/>
    <property type="match status" value="1"/>
</dbReference>
<dbReference type="OrthoDB" id="8671598at2"/>
<dbReference type="PANTHER" id="PTHR40980">
    <property type="entry name" value="PLUG DOMAIN-CONTAINING PROTEIN"/>
    <property type="match status" value="1"/>
</dbReference>
<keyword evidence="5 10" id="KW-0812">Transmembrane</keyword>
<dbReference type="InterPro" id="IPR036942">
    <property type="entry name" value="Beta-barrel_TonB_sf"/>
</dbReference>
<evidence type="ECO:0000256" key="5">
    <source>
        <dbReference type="ARBA" id="ARBA00022692"/>
    </source>
</evidence>
<gene>
    <name evidence="14" type="ORF">CR103_01500</name>
</gene>
<feature type="domain" description="TonB-dependent receptor-like beta-barrel" evidence="12">
    <location>
        <begin position="220"/>
        <end position="645"/>
    </location>
</feature>
<dbReference type="InterPro" id="IPR000531">
    <property type="entry name" value="Beta-barrel_TonB"/>
</dbReference>
<keyword evidence="8 14" id="KW-0675">Receptor</keyword>